<dbReference type="PANTHER" id="PTHR46663">
    <property type="entry name" value="DIGUANYLATE CYCLASE DGCT-RELATED"/>
    <property type="match status" value="1"/>
</dbReference>
<evidence type="ECO:0000313" key="5">
    <source>
        <dbReference type="Proteomes" id="UP000027190"/>
    </source>
</evidence>
<dbReference type="Proteomes" id="UP000027190">
    <property type="component" value="Unassembled WGS sequence"/>
</dbReference>
<keyword evidence="5" id="KW-1185">Reference proteome</keyword>
<keyword evidence="2" id="KW-0812">Transmembrane</keyword>
<dbReference type="InterPro" id="IPR029787">
    <property type="entry name" value="Nucleotide_cyclase"/>
</dbReference>
<dbReference type="CDD" id="cd01949">
    <property type="entry name" value="GGDEF"/>
    <property type="match status" value="1"/>
</dbReference>
<dbReference type="PANTHER" id="PTHR46663:SF2">
    <property type="entry name" value="GGDEF DOMAIN-CONTAINING PROTEIN"/>
    <property type="match status" value="1"/>
</dbReference>
<keyword evidence="2" id="KW-1133">Transmembrane helix</keyword>
<dbReference type="NCBIfam" id="TIGR00254">
    <property type="entry name" value="GGDEF"/>
    <property type="match status" value="1"/>
</dbReference>
<accession>A0A062UJR3</accession>
<dbReference type="Gene3D" id="3.30.70.270">
    <property type="match status" value="1"/>
</dbReference>
<evidence type="ECO:0000256" key="2">
    <source>
        <dbReference type="SAM" id="Phobius"/>
    </source>
</evidence>
<dbReference type="EMBL" id="AWFG01000041">
    <property type="protein sequence ID" value="KCZ56814.1"/>
    <property type="molecule type" value="Genomic_DNA"/>
</dbReference>
<comment type="caution">
    <text evidence="4">The sequence shown here is derived from an EMBL/GenBank/DDBJ whole genome shotgun (WGS) entry which is preliminary data.</text>
</comment>
<evidence type="ECO:0000256" key="1">
    <source>
        <dbReference type="SAM" id="Coils"/>
    </source>
</evidence>
<organism evidence="4 5">
    <name type="scientific">Hyphomonas chukchiensis</name>
    <dbReference type="NCBI Taxonomy" id="1280947"/>
    <lineage>
        <taxon>Bacteria</taxon>
        <taxon>Pseudomonadati</taxon>
        <taxon>Pseudomonadota</taxon>
        <taxon>Alphaproteobacteria</taxon>
        <taxon>Hyphomonadales</taxon>
        <taxon>Hyphomonadaceae</taxon>
        <taxon>Hyphomonas</taxon>
    </lineage>
</organism>
<dbReference type="STRING" id="1280947.HY30_06755"/>
<keyword evidence="1" id="KW-0175">Coiled coil</keyword>
<evidence type="ECO:0000313" key="4">
    <source>
        <dbReference type="EMBL" id="KCZ56814.1"/>
    </source>
</evidence>
<feature type="coiled-coil region" evidence="1">
    <location>
        <begin position="131"/>
        <end position="161"/>
    </location>
</feature>
<reference evidence="4 5" key="1">
    <citation type="journal article" date="2014" name="Antonie Van Leeuwenhoek">
        <title>Hyphomonas beringensis sp. nov. and Hyphomonas chukchiensis sp. nov., isolated from surface seawater of the Bering Sea and Chukchi Sea.</title>
        <authorList>
            <person name="Li C."/>
            <person name="Lai Q."/>
            <person name="Li G."/>
            <person name="Dong C."/>
            <person name="Wang J."/>
            <person name="Liao Y."/>
            <person name="Shao Z."/>
        </authorList>
    </citation>
    <scope>NUCLEOTIDE SEQUENCE [LARGE SCALE GENOMIC DNA]</scope>
    <source>
        <strain evidence="4 5">BH-BN04-4</strain>
    </source>
</reference>
<feature type="transmembrane region" description="Helical" evidence="2">
    <location>
        <begin position="95"/>
        <end position="117"/>
    </location>
</feature>
<dbReference type="InterPro" id="IPR043128">
    <property type="entry name" value="Rev_trsase/Diguanyl_cyclase"/>
</dbReference>
<dbReference type="SUPFAM" id="SSF55073">
    <property type="entry name" value="Nucleotide cyclase"/>
    <property type="match status" value="1"/>
</dbReference>
<dbReference type="SMART" id="SM00267">
    <property type="entry name" value="GGDEF"/>
    <property type="match status" value="1"/>
</dbReference>
<gene>
    <name evidence="4" type="ORF">HY30_06755</name>
</gene>
<proteinExistence type="predicted"/>
<dbReference type="AlphaFoldDB" id="A0A062UJR3"/>
<sequence length="334" mass="36375">MASQVLTASEKLIEPASTCLNARDVKGVTQDAEGRIVNRKGLLFRWLRARLNPKIESHRDVLRITIGTTIMILSAIAVGELIVSRVSGSNFWADLSRGMIFGTLISGPAVLFNAVVLRENVILSGKFRRAYRLASRNAEHVLSKNQELEEAQQRLAELAHSDFLTGLANRRRFEQAFADAFGAVGLGGPPFSLILLDLDNFKQINDGYGHDAGDAVLRHVAQRLRRAIADRPGLGARLGGDEFAILLWDTYDARDVVGFATRLRDDLAVSHTYYGKTLDAPSSVSVSLNPDAFSSASEMFVATDKALLALKRNPDCGITIVGRAKDGDDLSIAV</sequence>
<feature type="domain" description="GGDEF" evidence="3">
    <location>
        <begin position="189"/>
        <end position="326"/>
    </location>
</feature>
<dbReference type="InterPro" id="IPR052163">
    <property type="entry name" value="DGC-Regulatory_Protein"/>
</dbReference>
<feature type="transmembrane region" description="Helical" evidence="2">
    <location>
        <begin position="61"/>
        <end position="83"/>
    </location>
</feature>
<dbReference type="PATRIC" id="fig|1280947.3.peg.2702"/>
<evidence type="ECO:0000259" key="3">
    <source>
        <dbReference type="PROSITE" id="PS50887"/>
    </source>
</evidence>
<dbReference type="eggNOG" id="COG2199">
    <property type="taxonomic scope" value="Bacteria"/>
</dbReference>
<dbReference type="PROSITE" id="PS50887">
    <property type="entry name" value="GGDEF"/>
    <property type="match status" value="1"/>
</dbReference>
<protein>
    <recommendedName>
        <fullName evidence="3">GGDEF domain-containing protein</fullName>
    </recommendedName>
</protein>
<dbReference type="Pfam" id="PF00990">
    <property type="entry name" value="GGDEF"/>
    <property type="match status" value="1"/>
</dbReference>
<dbReference type="InterPro" id="IPR000160">
    <property type="entry name" value="GGDEF_dom"/>
</dbReference>
<keyword evidence="2" id="KW-0472">Membrane</keyword>
<name>A0A062UJR3_9PROT</name>